<dbReference type="AlphaFoldDB" id="A0AAE6P1E0"/>
<feature type="active site" evidence="5">
    <location>
        <position position="41"/>
    </location>
</feature>
<dbReference type="Pfam" id="PF00708">
    <property type="entry name" value="Acylphosphatase"/>
    <property type="match status" value="1"/>
</dbReference>
<dbReference type="GO" id="GO:0003998">
    <property type="term" value="F:acylphosphatase activity"/>
    <property type="evidence" value="ECO:0007669"/>
    <property type="project" value="UniProtKB-EC"/>
</dbReference>
<evidence type="ECO:0000256" key="6">
    <source>
        <dbReference type="RuleBase" id="RU004168"/>
    </source>
</evidence>
<dbReference type="Gene3D" id="3.30.70.100">
    <property type="match status" value="1"/>
</dbReference>
<evidence type="ECO:0000313" key="9">
    <source>
        <dbReference type="Proteomes" id="UP000327194"/>
    </source>
</evidence>
<keyword evidence="5" id="KW-0378">Hydrolase</keyword>
<gene>
    <name evidence="8" type="ORF">LF543_02915</name>
</gene>
<dbReference type="PANTHER" id="PTHR47268">
    <property type="entry name" value="ACYLPHOSPHATASE"/>
    <property type="match status" value="1"/>
</dbReference>
<evidence type="ECO:0000256" key="5">
    <source>
        <dbReference type="PROSITE-ProRule" id="PRU00520"/>
    </source>
</evidence>
<protein>
    <recommendedName>
        <fullName evidence="3 5">acylphosphatase</fullName>
        <ecNumber evidence="2 5">3.6.1.7</ecNumber>
    </recommendedName>
</protein>
<dbReference type="EMBL" id="CP045562">
    <property type="protein sequence ID" value="QFX92568.1"/>
    <property type="molecule type" value="Genomic_DNA"/>
</dbReference>
<dbReference type="InterPro" id="IPR020456">
    <property type="entry name" value="Acylphosphatase"/>
</dbReference>
<dbReference type="KEGG" id="lfv:LF543_02915"/>
<dbReference type="PROSITE" id="PS51160">
    <property type="entry name" value="ACYLPHOSPHATASE_3"/>
    <property type="match status" value="1"/>
</dbReference>
<feature type="active site" evidence="5">
    <location>
        <position position="23"/>
    </location>
</feature>
<evidence type="ECO:0000256" key="2">
    <source>
        <dbReference type="ARBA" id="ARBA00012150"/>
    </source>
</evidence>
<comment type="catalytic activity">
    <reaction evidence="4 5">
        <text>an acyl phosphate + H2O = a carboxylate + phosphate + H(+)</text>
        <dbReference type="Rhea" id="RHEA:14965"/>
        <dbReference type="ChEBI" id="CHEBI:15377"/>
        <dbReference type="ChEBI" id="CHEBI:15378"/>
        <dbReference type="ChEBI" id="CHEBI:29067"/>
        <dbReference type="ChEBI" id="CHEBI:43474"/>
        <dbReference type="ChEBI" id="CHEBI:59918"/>
        <dbReference type="EC" id="3.6.1.7"/>
    </reaction>
</comment>
<dbReference type="PROSITE" id="PS00150">
    <property type="entry name" value="ACYLPHOSPHATASE_1"/>
    <property type="match status" value="1"/>
</dbReference>
<sequence length="96" mass="10573">MNLLNNQSVKITVSGLVQGVGFRYSTKEIAEHYSISGSVKNMANGNVLIIASGSKQNLDKFINEIKTSPNSFAQIQNVKVQPVKLNQHPRSFTIKI</sequence>
<dbReference type="PANTHER" id="PTHR47268:SF4">
    <property type="entry name" value="ACYLPHOSPHATASE"/>
    <property type="match status" value="1"/>
</dbReference>
<accession>A0AAE6P1E0</accession>
<comment type="similarity">
    <text evidence="1 6">Belongs to the acylphosphatase family.</text>
</comment>
<evidence type="ECO:0000313" key="8">
    <source>
        <dbReference type="EMBL" id="QFX92568.1"/>
    </source>
</evidence>
<feature type="domain" description="Acylphosphatase-like" evidence="7">
    <location>
        <begin position="8"/>
        <end position="96"/>
    </location>
</feature>
<evidence type="ECO:0000259" key="7">
    <source>
        <dbReference type="PROSITE" id="PS51160"/>
    </source>
</evidence>
<evidence type="ECO:0000256" key="4">
    <source>
        <dbReference type="ARBA" id="ARBA00047645"/>
    </source>
</evidence>
<dbReference type="EC" id="3.6.1.7" evidence="2 5"/>
<name>A0AAE6P1E0_9LACO</name>
<reference evidence="8 9" key="1">
    <citation type="submission" date="2019-10" db="EMBL/GenBank/DDBJ databases">
        <title>Genome sequencing of Lactobacillus fructivorans.</title>
        <authorList>
            <person name="Kim K."/>
        </authorList>
    </citation>
    <scope>NUCLEOTIDE SEQUENCE [LARGE SCALE GENOMIC DNA]</scope>
    <source>
        <strain evidence="8 9">LF543</strain>
    </source>
</reference>
<proteinExistence type="inferred from homology"/>
<evidence type="ECO:0000256" key="1">
    <source>
        <dbReference type="ARBA" id="ARBA00005614"/>
    </source>
</evidence>
<dbReference type="InterPro" id="IPR001792">
    <property type="entry name" value="Acylphosphatase-like_dom"/>
</dbReference>
<dbReference type="InterPro" id="IPR017968">
    <property type="entry name" value="Acylphosphatase_CS"/>
</dbReference>
<organism evidence="8 9">
    <name type="scientific">Fructilactobacillus fructivorans</name>
    <dbReference type="NCBI Taxonomy" id="1614"/>
    <lineage>
        <taxon>Bacteria</taxon>
        <taxon>Bacillati</taxon>
        <taxon>Bacillota</taxon>
        <taxon>Bacilli</taxon>
        <taxon>Lactobacillales</taxon>
        <taxon>Lactobacillaceae</taxon>
        <taxon>Fructilactobacillus</taxon>
    </lineage>
</organism>
<dbReference type="InterPro" id="IPR036046">
    <property type="entry name" value="Acylphosphatase-like_dom_sf"/>
</dbReference>
<evidence type="ECO:0000256" key="3">
    <source>
        <dbReference type="ARBA" id="ARBA00015991"/>
    </source>
</evidence>
<dbReference type="SUPFAM" id="SSF54975">
    <property type="entry name" value="Acylphosphatase/BLUF domain-like"/>
    <property type="match status" value="1"/>
</dbReference>
<dbReference type="Proteomes" id="UP000327194">
    <property type="component" value="Chromosome"/>
</dbReference>